<evidence type="ECO:0000259" key="3">
    <source>
        <dbReference type="PROSITE" id="PS50089"/>
    </source>
</evidence>
<dbReference type="SUPFAM" id="SSF57850">
    <property type="entry name" value="RING/U-box"/>
    <property type="match status" value="1"/>
</dbReference>
<sequence>MTKNKRSLLFSSDQYFSYPIAAMNATAVPSDSYQWLPATDRVGGFAYGLVVSFGILLLITTITVASYCLTRSHIFASSPRTITRRPRQTTLTSRNGEERFHFDGGDQNDTVVVEVLGLDDEVIKSFPKLPYEEAHVSYSLQKDATATSCCSICLADYKNTDMVRVLPDCNHLFHDKCVDPWLMIHPTCPVCRTSPLPSPATTPVADAVTGR</sequence>
<dbReference type="RefSeq" id="XP_018443377.2">
    <property type="nucleotide sequence ID" value="XM_018587875.2"/>
</dbReference>
<accession>A0A6J0K5Z8</accession>
<keyword evidence="1" id="KW-0479">Metal-binding</keyword>
<keyword evidence="2" id="KW-1133">Transmembrane helix</keyword>
<dbReference type="GO" id="GO:0008270">
    <property type="term" value="F:zinc ion binding"/>
    <property type="evidence" value="ECO:0007669"/>
    <property type="project" value="UniProtKB-KW"/>
</dbReference>
<dbReference type="Gene3D" id="3.30.40.10">
    <property type="entry name" value="Zinc/RING finger domain, C3HC4 (zinc finger)"/>
    <property type="match status" value="1"/>
</dbReference>
<evidence type="ECO:0000256" key="2">
    <source>
        <dbReference type="SAM" id="Phobius"/>
    </source>
</evidence>
<name>A0A6J0K5Z8_RAPSA</name>
<dbReference type="AlphaFoldDB" id="A0A6J0K5Z8"/>
<dbReference type="InterPro" id="IPR045899">
    <property type="entry name" value="ATL71-like"/>
</dbReference>
<keyword evidence="1" id="KW-0863">Zinc-finger</keyword>
<dbReference type="PROSITE" id="PS50089">
    <property type="entry name" value="ZF_RING_2"/>
    <property type="match status" value="1"/>
</dbReference>
<dbReference type="OrthoDB" id="8062037at2759"/>
<reference evidence="4" key="1">
    <citation type="journal article" date="2019" name="Database">
        <title>The radish genome database (RadishGD): an integrated information resource for radish genomics.</title>
        <authorList>
            <person name="Yu H.J."/>
            <person name="Baek S."/>
            <person name="Lee Y.J."/>
            <person name="Cho A."/>
            <person name="Mun J.H."/>
        </authorList>
    </citation>
    <scope>NUCLEOTIDE SEQUENCE [LARGE SCALE GENOMIC DNA]</scope>
    <source>
        <strain evidence="4">cv. WK10039</strain>
    </source>
</reference>
<dbReference type="PANTHER" id="PTHR46719">
    <property type="entry name" value="TRANSCRIPTION FACTOR C2H2 FAMILY-RELATED"/>
    <property type="match status" value="1"/>
</dbReference>
<dbReference type="InterPro" id="IPR013083">
    <property type="entry name" value="Znf_RING/FYVE/PHD"/>
</dbReference>
<organism evidence="4 5">
    <name type="scientific">Raphanus sativus</name>
    <name type="common">Radish</name>
    <name type="synonym">Raphanus raphanistrum var. sativus</name>
    <dbReference type="NCBI Taxonomy" id="3726"/>
    <lineage>
        <taxon>Eukaryota</taxon>
        <taxon>Viridiplantae</taxon>
        <taxon>Streptophyta</taxon>
        <taxon>Embryophyta</taxon>
        <taxon>Tracheophyta</taxon>
        <taxon>Spermatophyta</taxon>
        <taxon>Magnoliopsida</taxon>
        <taxon>eudicotyledons</taxon>
        <taxon>Gunneridae</taxon>
        <taxon>Pentapetalae</taxon>
        <taxon>rosids</taxon>
        <taxon>malvids</taxon>
        <taxon>Brassicales</taxon>
        <taxon>Brassicaceae</taxon>
        <taxon>Brassiceae</taxon>
        <taxon>Raphanus</taxon>
    </lineage>
</organism>
<dbReference type="Proteomes" id="UP000504610">
    <property type="component" value="Chromosome 7"/>
</dbReference>
<reference evidence="5" key="2">
    <citation type="submission" date="2025-08" db="UniProtKB">
        <authorList>
            <consortium name="RefSeq"/>
        </authorList>
    </citation>
    <scope>IDENTIFICATION</scope>
    <source>
        <tissue evidence="5">Leaf</tissue>
    </source>
</reference>
<protein>
    <submittedName>
        <fullName evidence="5">RING-H2 finger protein ATL71</fullName>
    </submittedName>
</protein>
<proteinExistence type="predicted"/>
<keyword evidence="2" id="KW-0472">Membrane</keyword>
<dbReference type="Pfam" id="PF13639">
    <property type="entry name" value="zf-RING_2"/>
    <property type="match status" value="1"/>
</dbReference>
<dbReference type="SMART" id="SM00184">
    <property type="entry name" value="RING"/>
    <property type="match status" value="1"/>
</dbReference>
<feature type="domain" description="RING-type" evidence="3">
    <location>
        <begin position="150"/>
        <end position="192"/>
    </location>
</feature>
<dbReference type="PANTHER" id="PTHR46719:SF7">
    <property type="entry name" value="RING-H2 FINGER PROTEIN ATL71-RELATED"/>
    <property type="match status" value="1"/>
</dbReference>
<dbReference type="KEGG" id="rsz:108815230"/>
<dbReference type="GeneID" id="108815230"/>
<keyword evidence="4" id="KW-1185">Reference proteome</keyword>
<gene>
    <name evidence="5" type="primary">LOC108815230</name>
</gene>
<keyword evidence="2" id="KW-0812">Transmembrane</keyword>
<evidence type="ECO:0000313" key="5">
    <source>
        <dbReference type="RefSeq" id="XP_018443377.2"/>
    </source>
</evidence>
<keyword evidence="1" id="KW-0862">Zinc</keyword>
<dbReference type="InterPro" id="IPR001841">
    <property type="entry name" value="Znf_RING"/>
</dbReference>
<evidence type="ECO:0000256" key="1">
    <source>
        <dbReference type="PROSITE-ProRule" id="PRU00175"/>
    </source>
</evidence>
<dbReference type="CDD" id="cd16454">
    <property type="entry name" value="RING-H2_PA-TM-RING"/>
    <property type="match status" value="1"/>
</dbReference>
<feature type="transmembrane region" description="Helical" evidence="2">
    <location>
        <begin position="45"/>
        <end position="70"/>
    </location>
</feature>
<evidence type="ECO:0000313" key="4">
    <source>
        <dbReference type="Proteomes" id="UP000504610"/>
    </source>
</evidence>